<evidence type="ECO:0000313" key="1">
    <source>
        <dbReference type="EMBL" id="MBW0484817.1"/>
    </source>
</evidence>
<feature type="non-terminal residue" evidence="1">
    <location>
        <position position="592"/>
    </location>
</feature>
<dbReference type="Proteomes" id="UP000765509">
    <property type="component" value="Unassembled WGS sequence"/>
</dbReference>
<keyword evidence="2" id="KW-1185">Reference proteome</keyword>
<name>A0A9Q3CLP6_9BASI</name>
<evidence type="ECO:0008006" key="3">
    <source>
        <dbReference type="Google" id="ProtNLM"/>
    </source>
</evidence>
<proteinExistence type="predicted"/>
<gene>
    <name evidence="1" type="ORF">O181_024532</name>
</gene>
<protein>
    <recommendedName>
        <fullName evidence="3">Transposase</fullName>
    </recommendedName>
</protein>
<dbReference type="OrthoDB" id="2288984at2759"/>
<comment type="caution">
    <text evidence="1">The sequence shown here is derived from an EMBL/GenBank/DDBJ whole genome shotgun (WGS) entry which is preliminary data.</text>
</comment>
<organism evidence="1 2">
    <name type="scientific">Austropuccinia psidii MF-1</name>
    <dbReference type="NCBI Taxonomy" id="1389203"/>
    <lineage>
        <taxon>Eukaryota</taxon>
        <taxon>Fungi</taxon>
        <taxon>Dikarya</taxon>
        <taxon>Basidiomycota</taxon>
        <taxon>Pucciniomycotina</taxon>
        <taxon>Pucciniomycetes</taxon>
        <taxon>Pucciniales</taxon>
        <taxon>Sphaerophragmiaceae</taxon>
        <taxon>Austropuccinia</taxon>
    </lineage>
</organism>
<dbReference type="AlphaFoldDB" id="A0A9Q3CLP6"/>
<accession>A0A9Q3CLP6</accession>
<dbReference type="EMBL" id="AVOT02007865">
    <property type="protein sequence ID" value="MBW0484817.1"/>
    <property type="molecule type" value="Genomic_DNA"/>
</dbReference>
<evidence type="ECO:0000313" key="2">
    <source>
        <dbReference type="Proteomes" id="UP000765509"/>
    </source>
</evidence>
<sequence>MEVCTCPKCRQYTITNSNGHTRQGLFVHRTTRSRHWARFSQEDNEISKILPKLSRKSTPQTIDFSADKVHSQISDFEDETESLPERSTEFEILSLIMHLIMWLHLVCGLSKLNCQTARDYIVEIFETVSRRFGFDHKFISSIPHDVRTISKRLNLQPSLEQYVCCPKCFSLYDIEIAPDDCGYQASSKSQPCGAGLFKTNTFLGSLKPELFSDSQKKKQIHHQGLIRLTRQRQPRVPNSIFVTQSVTQWLKWFLSLRIVEECIDQWAHELEAEDSDFICDVAQGTVWKKLFPLKGAGSELCLRFSMFIDWFNPLKNKLAGKQSSIGLIALNCLNLPPRLRYQTKYTCLAGLIPSPNQPTMITINNVLIPLVNELYELNRGSLIPTSKYPRGRKITVKLATLVGDIVAVHKAAGFKSHSATKFCSWCDLNASDRHKMALGRPRTGRKVLDAARSWKDTPSEFSREKLAMRTGIRWSELNRLPYWDPVVNVALGVMHNWFEGVLQHHFISRWGFDYINISQEHDNLEAAETFQESPGEDSEMSIDKEINNEASGYLTEDIKRRIRERICKVIVPKGVTRIPPLVGKSQIGKLKA</sequence>
<reference evidence="1" key="1">
    <citation type="submission" date="2021-03" db="EMBL/GenBank/DDBJ databases">
        <title>Draft genome sequence of rust myrtle Austropuccinia psidii MF-1, a brazilian biotype.</title>
        <authorList>
            <person name="Quecine M.C."/>
            <person name="Pachon D.M.R."/>
            <person name="Bonatelli M.L."/>
            <person name="Correr F.H."/>
            <person name="Franceschini L.M."/>
            <person name="Leite T.F."/>
            <person name="Margarido G.R.A."/>
            <person name="Almeida C.A."/>
            <person name="Ferrarezi J.A."/>
            <person name="Labate C.A."/>
        </authorList>
    </citation>
    <scope>NUCLEOTIDE SEQUENCE</scope>
    <source>
        <strain evidence="1">MF-1</strain>
    </source>
</reference>